<evidence type="ECO:0000313" key="9">
    <source>
        <dbReference type="EMBL" id="MFC6042828.1"/>
    </source>
</evidence>
<evidence type="ECO:0000256" key="3">
    <source>
        <dbReference type="ARBA" id="ARBA00009850"/>
    </source>
</evidence>
<dbReference type="PANTHER" id="PTHR10395:SF7">
    <property type="entry name" value="5-HYDROXYISOURATE HYDROLASE"/>
    <property type="match status" value="1"/>
</dbReference>
<comment type="caution">
    <text evidence="9">The sequence shown here is derived from an EMBL/GenBank/DDBJ whole genome shotgun (WGS) entry which is preliminary data.</text>
</comment>
<keyword evidence="6 7" id="KW-0378">Hydrolase</keyword>
<comment type="function">
    <text evidence="2">Catalyzes the hydrolysis of 5-hydroxyisourate (HIU) to 2-oxo-4-hydroxy-4-carboxy-5-ureidoimidazoline (OHCU).</text>
</comment>
<dbReference type="GO" id="GO:0033971">
    <property type="term" value="F:hydroxyisourate hydrolase activity"/>
    <property type="evidence" value="ECO:0007669"/>
    <property type="project" value="UniProtKB-EC"/>
</dbReference>
<proteinExistence type="inferred from homology"/>
<evidence type="ECO:0000256" key="6">
    <source>
        <dbReference type="ARBA" id="ARBA00022801"/>
    </source>
</evidence>
<dbReference type="InterPro" id="IPR023416">
    <property type="entry name" value="Transthyretin/HIU_hydrolase_d"/>
</dbReference>
<dbReference type="PRINTS" id="PR00189">
    <property type="entry name" value="TRNSTHYRETIN"/>
</dbReference>
<dbReference type="Pfam" id="PF00576">
    <property type="entry name" value="Transthyretin"/>
    <property type="match status" value="1"/>
</dbReference>
<evidence type="ECO:0000256" key="4">
    <source>
        <dbReference type="ARBA" id="ARBA00011881"/>
    </source>
</evidence>
<evidence type="ECO:0000256" key="5">
    <source>
        <dbReference type="ARBA" id="ARBA00022631"/>
    </source>
</evidence>
<evidence type="ECO:0000313" key="10">
    <source>
        <dbReference type="Proteomes" id="UP001596135"/>
    </source>
</evidence>
<evidence type="ECO:0000256" key="7">
    <source>
        <dbReference type="RuleBase" id="RU361270"/>
    </source>
</evidence>
<name>A0ABW1LI45_9ACTN</name>
<feature type="domain" description="Transthyretin/hydroxyisourate hydrolase" evidence="8">
    <location>
        <begin position="4"/>
        <end position="105"/>
    </location>
</feature>
<dbReference type="PROSITE" id="PS00769">
    <property type="entry name" value="TRANSTHYRETIN_2"/>
    <property type="match status" value="1"/>
</dbReference>
<keyword evidence="10" id="KW-1185">Reference proteome</keyword>
<comment type="similarity">
    <text evidence="3 7">Belongs to the transthyretin family. 5-hydroxyisourate hydrolase subfamily.</text>
</comment>
<keyword evidence="5 7" id="KW-0659">Purine metabolism</keyword>
<protein>
    <recommendedName>
        <fullName evidence="7">5-hydroxyisourate hydrolase</fullName>
        <shortName evidence="7">HIU hydrolase</shortName>
        <shortName evidence="7">HIUHase</shortName>
        <ecNumber evidence="7">3.5.2.17</ecNumber>
    </recommendedName>
</protein>
<accession>A0ABW1LI45</accession>
<comment type="subunit">
    <text evidence="4 7">Homotetramer.</text>
</comment>
<dbReference type="PROSITE" id="PS00768">
    <property type="entry name" value="TRANSTHYRETIN_1"/>
    <property type="match status" value="1"/>
</dbReference>
<dbReference type="InterPro" id="IPR000895">
    <property type="entry name" value="Transthyretin/HIU_hydrolase"/>
</dbReference>
<reference evidence="10" key="1">
    <citation type="journal article" date="2019" name="Int. J. Syst. Evol. Microbiol.">
        <title>The Global Catalogue of Microorganisms (GCM) 10K type strain sequencing project: providing services to taxonomists for standard genome sequencing and annotation.</title>
        <authorList>
            <consortium name="The Broad Institute Genomics Platform"/>
            <consortium name="The Broad Institute Genome Sequencing Center for Infectious Disease"/>
            <person name="Wu L."/>
            <person name="Ma J."/>
        </authorList>
    </citation>
    <scope>NUCLEOTIDE SEQUENCE [LARGE SCALE GENOMIC DNA]</scope>
    <source>
        <strain evidence="10">CCUG 54522</strain>
    </source>
</reference>
<dbReference type="NCBIfam" id="TIGR02962">
    <property type="entry name" value="hdxy_isourate"/>
    <property type="match status" value="1"/>
</dbReference>
<dbReference type="RefSeq" id="WP_379152250.1">
    <property type="nucleotide sequence ID" value="NZ_JBHSRJ010000004.1"/>
</dbReference>
<dbReference type="PANTHER" id="PTHR10395">
    <property type="entry name" value="URICASE AND TRANSTHYRETIN-RELATED"/>
    <property type="match status" value="1"/>
</dbReference>
<dbReference type="SUPFAM" id="SSF49472">
    <property type="entry name" value="Transthyretin (synonym: prealbumin)"/>
    <property type="match status" value="1"/>
</dbReference>
<evidence type="ECO:0000259" key="8">
    <source>
        <dbReference type="Pfam" id="PF00576"/>
    </source>
</evidence>
<evidence type="ECO:0000256" key="2">
    <source>
        <dbReference type="ARBA" id="ARBA00002704"/>
    </source>
</evidence>
<dbReference type="InterPro" id="IPR014306">
    <property type="entry name" value="Hydroxyisourate_hydrolase"/>
</dbReference>
<evidence type="ECO:0000256" key="1">
    <source>
        <dbReference type="ARBA" id="ARBA00001043"/>
    </source>
</evidence>
<sequence length="106" mass="11675">MSTLSTHVLDSTYGVPAVGMRVTVSDADGTDLATTTTDVDGRVRFDLDLDLGLYLIGFETGVWFAEHERDTFFPAVALTFEVDTSDDHFHVALLLSPYSYTTYRGS</sequence>
<dbReference type="InterPro" id="IPR023418">
    <property type="entry name" value="Thyroxine_BS"/>
</dbReference>
<dbReference type="InterPro" id="IPR023419">
    <property type="entry name" value="Transthyretin_CS"/>
</dbReference>
<gene>
    <name evidence="9" type="primary">uraH</name>
    <name evidence="9" type="ORF">ACFPYL_07075</name>
</gene>
<dbReference type="Gene3D" id="2.60.40.180">
    <property type="entry name" value="Transthyretin/hydroxyisourate hydrolase domain"/>
    <property type="match status" value="1"/>
</dbReference>
<dbReference type="InterPro" id="IPR036817">
    <property type="entry name" value="Transthyretin/HIU_hydrolase_sf"/>
</dbReference>
<comment type="catalytic activity">
    <reaction evidence="1 7">
        <text>5-hydroxyisourate + H2O = 5-hydroxy-2-oxo-4-ureido-2,5-dihydro-1H-imidazole-5-carboxylate + H(+)</text>
        <dbReference type="Rhea" id="RHEA:23736"/>
        <dbReference type="ChEBI" id="CHEBI:15377"/>
        <dbReference type="ChEBI" id="CHEBI:15378"/>
        <dbReference type="ChEBI" id="CHEBI:18072"/>
        <dbReference type="ChEBI" id="CHEBI:58639"/>
        <dbReference type="EC" id="3.5.2.17"/>
    </reaction>
</comment>
<dbReference type="Proteomes" id="UP001596135">
    <property type="component" value="Unassembled WGS sequence"/>
</dbReference>
<dbReference type="EC" id="3.5.2.17" evidence="7"/>
<dbReference type="EMBL" id="JBHSRJ010000004">
    <property type="protein sequence ID" value="MFC6042828.1"/>
    <property type="molecule type" value="Genomic_DNA"/>
</dbReference>
<organism evidence="9 10">
    <name type="scientific">Nocardioides hankookensis</name>
    <dbReference type="NCBI Taxonomy" id="443157"/>
    <lineage>
        <taxon>Bacteria</taxon>
        <taxon>Bacillati</taxon>
        <taxon>Actinomycetota</taxon>
        <taxon>Actinomycetes</taxon>
        <taxon>Propionibacteriales</taxon>
        <taxon>Nocardioidaceae</taxon>
        <taxon>Nocardioides</taxon>
    </lineage>
</organism>